<organism evidence="5 6">
    <name type="scientific">Mesorhizobium australicum</name>
    <dbReference type="NCBI Taxonomy" id="536018"/>
    <lineage>
        <taxon>Bacteria</taxon>
        <taxon>Pseudomonadati</taxon>
        <taxon>Pseudomonadota</taxon>
        <taxon>Alphaproteobacteria</taxon>
        <taxon>Hyphomicrobiales</taxon>
        <taxon>Phyllobacteriaceae</taxon>
        <taxon>Mesorhizobium</taxon>
    </lineage>
</organism>
<gene>
    <name evidence="5" type="ORF">SAMN02982922_5904</name>
</gene>
<protein>
    <recommendedName>
        <fullName evidence="1">Thioredoxin reductase</fullName>
    </recommendedName>
</protein>
<dbReference type="Gene3D" id="3.50.50.60">
    <property type="entry name" value="FAD/NAD(P)-binding domain"/>
    <property type="match status" value="2"/>
</dbReference>
<evidence type="ECO:0000256" key="1">
    <source>
        <dbReference type="ARBA" id="ARBA00018719"/>
    </source>
</evidence>
<evidence type="ECO:0000313" key="6">
    <source>
        <dbReference type="Proteomes" id="UP000193083"/>
    </source>
</evidence>
<dbReference type="OrthoDB" id="9786503at2"/>
<sequence length="297" mass="30793">MQYDVAIVGGSFAGLSAALQIARGKRRVVVVDAGLPRNRFASHSHGFLTRDGATPPDMLREARRQLLDYPTAEIVDGIVEAAEGQAGDFSLRLAGGNALSARRLVLAGGVSDTLPDIPGLAGEWGRRVIHCPYCHGYEFGDGPFGVLATEPMAFMKALLVSDWGPVKLFLNDALSPDAEQTAKLSARGVSLVPGRVEGVSSHEDGLSIQVAGAAATSVAALFVAPKTILSSDLPHQLGCTLAEGPMGAFISVDERKNTNVPGVFAAGDIARPMPTVALAVADGAMAGAAAHQSLIFE</sequence>
<name>A0A1X7Q221_9HYPH</name>
<evidence type="ECO:0000313" key="5">
    <source>
        <dbReference type="EMBL" id="SMH57904.1"/>
    </source>
</evidence>
<dbReference type="PANTHER" id="PTHR48105">
    <property type="entry name" value="THIOREDOXIN REDUCTASE 1-RELATED-RELATED"/>
    <property type="match status" value="1"/>
</dbReference>
<feature type="domain" description="FAD/NAD(P)-binding" evidence="4">
    <location>
        <begin position="182"/>
        <end position="283"/>
    </location>
</feature>
<dbReference type="InterPro" id="IPR023753">
    <property type="entry name" value="FAD/NAD-binding_dom"/>
</dbReference>
<dbReference type="EMBL" id="FXBL01000004">
    <property type="protein sequence ID" value="SMH57904.1"/>
    <property type="molecule type" value="Genomic_DNA"/>
</dbReference>
<proteinExistence type="predicted"/>
<evidence type="ECO:0000259" key="4">
    <source>
        <dbReference type="Pfam" id="PF07992"/>
    </source>
</evidence>
<feature type="domain" description="FAD/NAD(P)-binding" evidence="4">
    <location>
        <begin position="3"/>
        <end position="141"/>
    </location>
</feature>
<dbReference type="AlphaFoldDB" id="A0A1X7Q221"/>
<keyword evidence="2" id="KW-0285">Flavoprotein</keyword>
<accession>A0A1X7Q221</accession>
<dbReference type="InterPro" id="IPR036188">
    <property type="entry name" value="FAD/NAD-bd_sf"/>
</dbReference>
<dbReference type="SUPFAM" id="SSF51905">
    <property type="entry name" value="FAD/NAD(P)-binding domain"/>
    <property type="match status" value="1"/>
</dbReference>
<reference evidence="5 6" key="1">
    <citation type="submission" date="2017-04" db="EMBL/GenBank/DDBJ databases">
        <authorList>
            <person name="Afonso C.L."/>
            <person name="Miller P.J."/>
            <person name="Scott M.A."/>
            <person name="Spackman E."/>
            <person name="Goraichik I."/>
            <person name="Dimitrov K.M."/>
            <person name="Suarez D.L."/>
            <person name="Swayne D.E."/>
        </authorList>
    </citation>
    <scope>NUCLEOTIDE SEQUENCE [LARGE SCALE GENOMIC DNA]</scope>
    <source>
        <strain evidence="5 6">B5P</strain>
    </source>
</reference>
<dbReference type="RefSeq" id="WP_085467442.1">
    <property type="nucleotide sequence ID" value="NZ_FXBL01000004.1"/>
</dbReference>
<keyword evidence="6" id="KW-1185">Reference proteome</keyword>
<dbReference type="Pfam" id="PF07992">
    <property type="entry name" value="Pyr_redox_2"/>
    <property type="match status" value="2"/>
</dbReference>
<keyword evidence="3" id="KW-0560">Oxidoreductase</keyword>
<dbReference type="PRINTS" id="PR00368">
    <property type="entry name" value="FADPNR"/>
</dbReference>
<evidence type="ECO:0000256" key="2">
    <source>
        <dbReference type="ARBA" id="ARBA00022630"/>
    </source>
</evidence>
<dbReference type="Proteomes" id="UP000193083">
    <property type="component" value="Unassembled WGS sequence"/>
</dbReference>
<dbReference type="GO" id="GO:0016491">
    <property type="term" value="F:oxidoreductase activity"/>
    <property type="evidence" value="ECO:0007669"/>
    <property type="project" value="UniProtKB-KW"/>
</dbReference>
<dbReference type="InterPro" id="IPR050097">
    <property type="entry name" value="Ferredoxin-NADP_redctase_2"/>
</dbReference>
<evidence type="ECO:0000256" key="3">
    <source>
        <dbReference type="ARBA" id="ARBA00023002"/>
    </source>
</evidence>
<dbReference type="PRINTS" id="PR00469">
    <property type="entry name" value="PNDRDTASEII"/>
</dbReference>